<protein>
    <submittedName>
        <fullName evidence="1">Uncharacterized protein</fullName>
    </submittedName>
</protein>
<evidence type="ECO:0000313" key="1">
    <source>
        <dbReference type="EMBL" id="KJY31763.1"/>
    </source>
</evidence>
<keyword evidence="2" id="KW-1185">Reference proteome</keyword>
<dbReference type="EMBL" id="JZWV01000469">
    <property type="protein sequence ID" value="KJY31763.1"/>
    <property type="molecule type" value="Genomic_DNA"/>
</dbReference>
<dbReference type="AlphaFoldDB" id="A0A0F4JDE0"/>
<accession>A0A0F4JDE0</accession>
<name>A0A0F4JDE0_9ACTN</name>
<dbReference type="PATRIC" id="fig|68223.7.peg.8076"/>
<organism evidence="1 2">
    <name type="scientific">Streptomyces katrae</name>
    <dbReference type="NCBI Taxonomy" id="68223"/>
    <lineage>
        <taxon>Bacteria</taxon>
        <taxon>Bacillati</taxon>
        <taxon>Actinomycetota</taxon>
        <taxon>Actinomycetes</taxon>
        <taxon>Kitasatosporales</taxon>
        <taxon>Streptomycetaceae</taxon>
        <taxon>Streptomyces</taxon>
    </lineage>
</organism>
<comment type="caution">
    <text evidence="1">The sequence shown here is derived from an EMBL/GenBank/DDBJ whole genome shotgun (WGS) entry which is preliminary data.</text>
</comment>
<evidence type="ECO:0000313" key="2">
    <source>
        <dbReference type="Proteomes" id="UP000033551"/>
    </source>
</evidence>
<dbReference type="Proteomes" id="UP000033551">
    <property type="component" value="Unassembled WGS sequence"/>
</dbReference>
<dbReference type="OrthoDB" id="4334934at2"/>
<reference evidence="1 2" key="1">
    <citation type="submission" date="2015-02" db="EMBL/GenBank/DDBJ databases">
        <authorList>
            <person name="Ju K.-S."/>
            <person name="Doroghazi J.R."/>
            <person name="Metcalf W."/>
        </authorList>
    </citation>
    <scope>NUCLEOTIDE SEQUENCE [LARGE SCALE GENOMIC DNA]</scope>
    <source>
        <strain evidence="1 2">NRRL ISP-5550</strain>
    </source>
</reference>
<gene>
    <name evidence="1" type="ORF">VR44_17565</name>
</gene>
<proteinExistence type="predicted"/>
<dbReference type="RefSeq" id="WP_045948457.1">
    <property type="nucleotide sequence ID" value="NZ_JZWV01000469.1"/>
</dbReference>
<sequence>MKQQFILAGKLDELGDSLLGTLGGWSDKGLKVALTVVVVVTVARRVSLKAGIGALIAMVLALGLYEARESLSGAVKDEINHPAKGAGAVTLVVTPKPAAGGSGGVL</sequence>